<evidence type="ECO:0000313" key="2">
    <source>
        <dbReference type="EMBL" id="CAB9503481.1"/>
    </source>
</evidence>
<dbReference type="AlphaFoldDB" id="A0A9N8DJT5"/>
<dbReference type="OrthoDB" id="47315at2759"/>
<comment type="caution">
    <text evidence="2">The sequence shown here is derived from an EMBL/GenBank/DDBJ whole genome shotgun (WGS) entry which is preliminary data.</text>
</comment>
<proteinExistence type="predicted"/>
<keyword evidence="3" id="KW-1185">Reference proteome</keyword>
<evidence type="ECO:0000313" key="3">
    <source>
        <dbReference type="Proteomes" id="UP001153069"/>
    </source>
</evidence>
<dbReference type="EMBL" id="CAICTM010000166">
    <property type="protein sequence ID" value="CAB9503481.1"/>
    <property type="molecule type" value="Genomic_DNA"/>
</dbReference>
<protein>
    <submittedName>
        <fullName evidence="2">Uncharacterized protein</fullName>
    </submittedName>
</protein>
<feature type="compositionally biased region" description="Polar residues" evidence="1">
    <location>
        <begin position="40"/>
        <end position="52"/>
    </location>
</feature>
<accession>A0A9N8DJT5</accession>
<gene>
    <name evidence="2" type="ORF">SEMRO_167_G074430.1</name>
</gene>
<evidence type="ECO:0000256" key="1">
    <source>
        <dbReference type="SAM" id="MobiDB-lite"/>
    </source>
</evidence>
<feature type="region of interest" description="Disordered" evidence="1">
    <location>
        <begin position="215"/>
        <end position="326"/>
    </location>
</feature>
<sequence>MDDTSLLESYRVMEDNSDGTQQTALGESARHLRSAPPVDRSSSTSKLDQPRRTTIQFPQDPAALAQVVDHVINREDLTEEDYLLLWFNTEEYNTLKAEARRESLACERDGSAKFLDEAFCEKCKHQQDNLSKWVTMTPCAEDSERRGLERMASQRMSNIRQQAQFQAIMEVLRAQDEQLYSSKRQVADPEEVRKVSQKATRVARHFARMLAKADAQAVHGIPATTRDGDADTVASSSHPTTRRISKSKSSSSKSRLSGGSDTLSVATTGSSAKKSKAKKKDDKKEDKKKDDKKKDDKKKKKEDKKDDKTKKKKDDKEKTKSTLKQKFKETKAGIIARIPRIA</sequence>
<reference evidence="2" key="1">
    <citation type="submission" date="2020-06" db="EMBL/GenBank/DDBJ databases">
        <authorList>
            <consortium name="Plant Systems Biology data submission"/>
        </authorList>
    </citation>
    <scope>NUCLEOTIDE SEQUENCE</scope>
    <source>
        <strain evidence="2">D6</strain>
    </source>
</reference>
<feature type="compositionally biased region" description="Polar residues" evidence="1">
    <location>
        <begin position="255"/>
        <end position="270"/>
    </location>
</feature>
<organism evidence="2 3">
    <name type="scientific">Seminavis robusta</name>
    <dbReference type="NCBI Taxonomy" id="568900"/>
    <lineage>
        <taxon>Eukaryota</taxon>
        <taxon>Sar</taxon>
        <taxon>Stramenopiles</taxon>
        <taxon>Ochrophyta</taxon>
        <taxon>Bacillariophyta</taxon>
        <taxon>Bacillariophyceae</taxon>
        <taxon>Bacillariophycidae</taxon>
        <taxon>Naviculales</taxon>
        <taxon>Naviculaceae</taxon>
        <taxon>Seminavis</taxon>
    </lineage>
</organism>
<name>A0A9N8DJT5_9STRA</name>
<feature type="region of interest" description="Disordered" evidence="1">
    <location>
        <begin position="1"/>
        <end position="52"/>
    </location>
</feature>
<feature type="compositionally biased region" description="Basic and acidic residues" evidence="1">
    <location>
        <begin position="279"/>
        <end position="294"/>
    </location>
</feature>
<dbReference type="Proteomes" id="UP001153069">
    <property type="component" value="Unassembled WGS sequence"/>
</dbReference>
<feature type="compositionally biased region" description="Basic and acidic residues" evidence="1">
    <location>
        <begin position="303"/>
        <end position="326"/>
    </location>
</feature>